<evidence type="ECO:0000256" key="3">
    <source>
        <dbReference type="ARBA" id="ARBA00023163"/>
    </source>
</evidence>
<proteinExistence type="predicted"/>
<dbReference type="SMART" id="SM00345">
    <property type="entry name" value="HTH_GNTR"/>
    <property type="match status" value="1"/>
</dbReference>
<gene>
    <name evidence="5" type="ORF">PQJ61_12980</name>
</gene>
<dbReference type="InterPro" id="IPR011711">
    <property type="entry name" value="GntR_C"/>
</dbReference>
<evidence type="ECO:0000313" key="5">
    <source>
        <dbReference type="EMBL" id="MDC7227672.1"/>
    </source>
</evidence>
<dbReference type="SMART" id="SM00895">
    <property type="entry name" value="FCD"/>
    <property type="match status" value="1"/>
</dbReference>
<dbReference type="Pfam" id="PF00392">
    <property type="entry name" value="GntR"/>
    <property type="match status" value="1"/>
</dbReference>
<dbReference type="InterPro" id="IPR008920">
    <property type="entry name" value="TF_FadR/GntR_C"/>
</dbReference>
<dbReference type="Gene3D" id="1.10.10.10">
    <property type="entry name" value="Winged helix-like DNA-binding domain superfamily/Winged helix DNA-binding domain"/>
    <property type="match status" value="1"/>
</dbReference>
<dbReference type="GO" id="GO:0003677">
    <property type="term" value="F:DNA binding"/>
    <property type="evidence" value="ECO:0007669"/>
    <property type="project" value="UniProtKB-KW"/>
</dbReference>
<dbReference type="PROSITE" id="PS50949">
    <property type="entry name" value="HTH_GNTR"/>
    <property type="match status" value="1"/>
</dbReference>
<dbReference type="SUPFAM" id="SSF46785">
    <property type="entry name" value="Winged helix' DNA-binding domain"/>
    <property type="match status" value="1"/>
</dbReference>
<dbReference type="PANTHER" id="PTHR43537:SF24">
    <property type="entry name" value="GLUCONATE OPERON TRANSCRIPTIONAL REPRESSOR"/>
    <property type="match status" value="1"/>
</dbReference>
<dbReference type="InterPro" id="IPR036388">
    <property type="entry name" value="WH-like_DNA-bd_sf"/>
</dbReference>
<keyword evidence="2" id="KW-0238">DNA-binding</keyword>
<evidence type="ECO:0000313" key="6">
    <source>
        <dbReference type="Proteomes" id="UP001221217"/>
    </source>
</evidence>
<dbReference type="Gene3D" id="1.20.120.530">
    <property type="entry name" value="GntR ligand-binding domain-like"/>
    <property type="match status" value="1"/>
</dbReference>
<dbReference type="PANTHER" id="PTHR43537">
    <property type="entry name" value="TRANSCRIPTIONAL REGULATOR, GNTR FAMILY"/>
    <property type="match status" value="1"/>
</dbReference>
<accession>A0AAJ1MKF8</accession>
<dbReference type="GO" id="GO:0003700">
    <property type="term" value="F:DNA-binding transcription factor activity"/>
    <property type="evidence" value="ECO:0007669"/>
    <property type="project" value="InterPro"/>
</dbReference>
<dbReference type="EMBL" id="JAQQAL010000030">
    <property type="protein sequence ID" value="MDC7227672.1"/>
    <property type="molecule type" value="Genomic_DNA"/>
</dbReference>
<dbReference type="PRINTS" id="PR00035">
    <property type="entry name" value="HTHGNTR"/>
</dbReference>
<dbReference type="AlphaFoldDB" id="A0AAJ1MKF8"/>
<organism evidence="5 6">
    <name type="scientific">Candidatus Thalassospirochaeta sargassi</name>
    <dbReference type="NCBI Taxonomy" id="3119039"/>
    <lineage>
        <taxon>Bacteria</taxon>
        <taxon>Pseudomonadati</taxon>
        <taxon>Spirochaetota</taxon>
        <taxon>Spirochaetia</taxon>
        <taxon>Spirochaetales</taxon>
        <taxon>Spirochaetaceae</taxon>
        <taxon>Candidatus Thalassospirochaeta</taxon>
    </lineage>
</organism>
<reference evidence="5 6" key="1">
    <citation type="submission" date="2022-12" db="EMBL/GenBank/DDBJ databases">
        <title>Metagenome assembled genome from gulf of manar.</title>
        <authorList>
            <person name="Kohli P."/>
            <person name="Pk S."/>
            <person name="Venkata Ramana C."/>
            <person name="Sasikala C."/>
        </authorList>
    </citation>
    <scope>NUCLEOTIDE SEQUENCE [LARGE SCALE GENOMIC DNA]</scope>
    <source>
        <strain evidence="5">JB008</strain>
    </source>
</reference>
<comment type="caution">
    <text evidence="5">The sequence shown here is derived from an EMBL/GenBank/DDBJ whole genome shotgun (WGS) entry which is preliminary data.</text>
</comment>
<dbReference type="InterPro" id="IPR000524">
    <property type="entry name" value="Tscrpt_reg_HTH_GntR"/>
</dbReference>
<dbReference type="Pfam" id="PF07729">
    <property type="entry name" value="FCD"/>
    <property type="match status" value="1"/>
</dbReference>
<keyword evidence="3" id="KW-0804">Transcription</keyword>
<name>A0AAJ1MKF8_9SPIO</name>
<evidence type="ECO:0000256" key="1">
    <source>
        <dbReference type="ARBA" id="ARBA00023015"/>
    </source>
</evidence>
<evidence type="ECO:0000259" key="4">
    <source>
        <dbReference type="PROSITE" id="PS50949"/>
    </source>
</evidence>
<dbReference type="CDD" id="cd07377">
    <property type="entry name" value="WHTH_GntR"/>
    <property type="match status" value="1"/>
</dbReference>
<evidence type="ECO:0000256" key="2">
    <source>
        <dbReference type="ARBA" id="ARBA00023125"/>
    </source>
</evidence>
<keyword evidence="1" id="KW-0805">Transcription regulation</keyword>
<protein>
    <submittedName>
        <fullName evidence="5">FadR/GntR family transcriptional regulator</fullName>
    </submittedName>
</protein>
<dbReference type="InterPro" id="IPR036390">
    <property type="entry name" value="WH_DNA-bd_sf"/>
</dbReference>
<sequence length="235" mass="26942">MMNFIKINKVSKTEEVIEYLKNQILTRNLRPGEKLPVEEALAENMGVGRGTIREALRVLIHLGLIERNSSGTYVTESTTQAATHIEPYVYRDIIEVMEVRRVIEPALAEMATVRGDRVLIDRLGEELAEMRSKVEDPDSFLSHDHLFHDLISQAAGNYLFRNFLSSFEDLMSKNQEVVLKERFNHIMPKSLGFHERIYESINSGDKEGAFLYMKRHIDDVESEFAIIAKNEKGEG</sequence>
<feature type="domain" description="HTH gntR-type" evidence="4">
    <location>
        <begin position="10"/>
        <end position="77"/>
    </location>
</feature>
<dbReference type="Proteomes" id="UP001221217">
    <property type="component" value="Unassembled WGS sequence"/>
</dbReference>
<dbReference type="SUPFAM" id="SSF48008">
    <property type="entry name" value="GntR ligand-binding domain-like"/>
    <property type="match status" value="1"/>
</dbReference>